<dbReference type="Gene3D" id="3.60.10.10">
    <property type="entry name" value="Endonuclease/exonuclease/phosphatase"/>
    <property type="match status" value="1"/>
</dbReference>
<dbReference type="SUPFAM" id="SSF56219">
    <property type="entry name" value="DNase I-like"/>
    <property type="match status" value="1"/>
</dbReference>
<protein>
    <submittedName>
        <fullName evidence="2">Endonuclease-reverse transcriptase</fullName>
    </submittedName>
</protein>
<dbReference type="Proteomes" id="UP001458880">
    <property type="component" value="Unassembled WGS sequence"/>
</dbReference>
<name>A0AAW1LEC8_POPJA</name>
<comment type="caution">
    <text evidence="2">The sequence shown here is derived from an EMBL/GenBank/DDBJ whole genome shotgun (WGS) entry which is preliminary data.</text>
</comment>
<dbReference type="PANTHER" id="PTHR33273:SF2">
    <property type="entry name" value="ENDONUCLEASE_EXONUCLEASE_PHOSPHATASE DOMAIN-CONTAINING PROTEIN"/>
    <property type="match status" value="1"/>
</dbReference>
<dbReference type="InterPro" id="IPR036691">
    <property type="entry name" value="Endo/exonu/phosph_ase_sf"/>
</dbReference>
<keyword evidence="2" id="KW-0378">Hydrolase</keyword>
<keyword evidence="2" id="KW-0255">Endonuclease</keyword>
<dbReference type="EMBL" id="JASPKY010000127">
    <property type="protein sequence ID" value="KAK9731783.1"/>
    <property type="molecule type" value="Genomic_DNA"/>
</dbReference>
<sequence length="173" mass="18641">MDVTISNPFSELTVVAWNANGLNERRAELVQFILDIDADVVMLGETWFRPADKFTIANYAVHRSDRLTGRGGGVAIAIKKHLRHSFLPVPDLRSLEAVGVRIRVRGFGPLNLFSVYAPPTRVFVPEDYDSLFGSDTPALVAGDLNRFGVRSSHSGVCAGGLCSSHSGVCAGGL</sequence>
<reference evidence="2 3" key="1">
    <citation type="journal article" date="2024" name="BMC Genomics">
        <title>De novo assembly and annotation of Popillia japonica's genome with initial clues to its potential as an invasive pest.</title>
        <authorList>
            <person name="Cucini C."/>
            <person name="Boschi S."/>
            <person name="Funari R."/>
            <person name="Cardaioli E."/>
            <person name="Iannotti N."/>
            <person name="Marturano G."/>
            <person name="Paoli F."/>
            <person name="Bruttini M."/>
            <person name="Carapelli A."/>
            <person name="Frati F."/>
            <person name="Nardi F."/>
        </authorList>
    </citation>
    <scope>NUCLEOTIDE SEQUENCE [LARGE SCALE GENOMIC DNA]</scope>
    <source>
        <strain evidence="2">DMR45628</strain>
    </source>
</reference>
<evidence type="ECO:0000313" key="3">
    <source>
        <dbReference type="Proteomes" id="UP001458880"/>
    </source>
</evidence>
<dbReference type="Pfam" id="PF03372">
    <property type="entry name" value="Exo_endo_phos"/>
    <property type="match status" value="1"/>
</dbReference>
<accession>A0AAW1LEC8</accession>
<gene>
    <name evidence="2" type="ORF">QE152_g13369</name>
</gene>
<dbReference type="PANTHER" id="PTHR33273">
    <property type="entry name" value="DOMAIN-CONTAINING PROTEIN, PUTATIVE-RELATED"/>
    <property type="match status" value="1"/>
</dbReference>
<dbReference type="GO" id="GO:0004519">
    <property type="term" value="F:endonuclease activity"/>
    <property type="evidence" value="ECO:0007669"/>
    <property type="project" value="UniProtKB-KW"/>
</dbReference>
<dbReference type="InterPro" id="IPR005135">
    <property type="entry name" value="Endo/exonuclease/phosphatase"/>
</dbReference>
<proteinExistence type="predicted"/>
<organism evidence="2 3">
    <name type="scientific">Popillia japonica</name>
    <name type="common">Japanese beetle</name>
    <dbReference type="NCBI Taxonomy" id="7064"/>
    <lineage>
        <taxon>Eukaryota</taxon>
        <taxon>Metazoa</taxon>
        <taxon>Ecdysozoa</taxon>
        <taxon>Arthropoda</taxon>
        <taxon>Hexapoda</taxon>
        <taxon>Insecta</taxon>
        <taxon>Pterygota</taxon>
        <taxon>Neoptera</taxon>
        <taxon>Endopterygota</taxon>
        <taxon>Coleoptera</taxon>
        <taxon>Polyphaga</taxon>
        <taxon>Scarabaeiformia</taxon>
        <taxon>Scarabaeidae</taxon>
        <taxon>Rutelinae</taxon>
        <taxon>Popillia</taxon>
    </lineage>
</organism>
<evidence type="ECO:0000259" key="1">
    <source>
        <dbReference type="Pfam" id="PF03372"/>
    </source>
</evidence>
<evidence type="ECO:0000313" key="2">
    <source>
        <dbReference type="EMBL" id="KAK9731783.1"/>
    </source>
</evidence>
<dbReference type="AlphaFoldDB" id="A0AAW1LEC8"/>
<feature type="domain" description="Endonuclease/exonuclease/phosphatase" evidence="1">
    <location>
        <begin position="16"/>
        <end position="146"/>
    </location>
</feature>
<keyword evidence="3" id="KW-1185">Reference proteome</keyword>
<keyword evidence="2" id="KW-0540">Nuclease</keyword>